<dbReference type="Proteomes" id="UP001144978">
    <property type="component" value="Unassembled WGS sequence"/>
</dbReference>
<dbReference type="EMBL" id="JANSHE010000900">
    <property type="protein sequence ID" value="KAJ3006071.1"/>
    <property type="molecule type" value="Genomic_DNA"/>
</dbReference>
<sequence length="139" mass="15364">MIETTATQRSSPSSSVEKGSIEILEEVIPEPSVETYDGRDELPPPPTLTEAEERRIWRKIDVRLLPMLTVMYLVASLDRSNIGNAKLEGLLTQLNLTGNQYNIALVGSSDAGFAWAEMANLRPQTMYFVSYSACTVPAK</sequence>
<gene>
    <name evidence="1" type="ORF">NUW54_g4072</name>
</gene>
<name>A0ACC1PYZ1_9APHY</name>
<organism evidence="1 2">
    <name type="scientific">Trametes sanguinea</name>
    <dbReference type="NCBI Taxonomy" id="158606"/>
    <lineage>
        <taxon>Eukaryota</taxon>
        <taxon>Fungi</taxon>
        <taxon>Dikarya</taxon>
        <taxon>Basidiomycota</taxon>
        <taxon>Agaricomycotina</taxon>
        <taxon>Agaricomycetes</taxon>
        <taxon>Polyporales</taxon>
        <taxon>Polyporaceae</taxon>
        <taxon>Trametes</taxon>
    </lineage>
</organism>
<comment type="caution">
    <text evidence="1">The sequence shown here is derived from an EMBL/GenBank/DDBJ whole genome shotgun (WGS) entry which is preliminary data.</text>
</comment>
<evidence type="ECO:0000313" key="1">
    <source>
        <dbReference type="EMBL" id="KAJ3006071.1"/>
    </source>
</evidence>
<proteinExistence type="predicted"/>
<reference evidence="1" key="1">
    <citation type="submission" date="2022-08" db="EMBL/GenBank/DDBJ databases">
        <title>Genome Sequence of Pycnoporus sanguineus.</title>
        <authorList>
            <person name="Buettner E."/>
        </authorList>
    </citation>
    <scope>NUCLEOTIDE SEQUENCE</scope>
    <source>
        <strain evidence="1">CG-C14</strain>
    </source>
</reference>
<evidence type="ECO:0000313" key="2">
    <source>
        <dbReference type="Proteomes" id="UP001144978"/>
    </source>
</evidence>
<accession>A0ACC1PYZ1</accession>
<protein>
    <submittedName>
        <fullName evidence="1">Uncharacterized protein</fullName>
    </submittedName>
</protein>
<keyword evidence="2" id="KW-1185">Reference proteome</keyword>